<gene>
    <name evidence="1" type="ORF">ACOLOM_LOCUS8398</name>
</gene>
<reference evidence="1" key="1">
    <citation type="submission" date="2021-06" db="EMBL/GenBank/DDBJ databases">
        <authorList>
            <person name="Kallberg Y."/>
            <person name="Tangrot J."/>
            <person name="Rosling A."/>
        </authorList>
    </citation>
    <scope>NUCLEOTIDE SEQUENCE</scope>
    <source>
        <strain evidence="1">CL356</strain>
    </source>
</reference>
<accession>A0ACA9NLX5</accession>
<name>A0ACA9NLX5_9GLOM</name>
<comment type="caution">
    <text evidence="1">The sequence shown here is derived from an EMBL/GenBank/DDBJ whole genome shotgun (WGS) entry which is preliminary data.</text>
</comment>
<evidence type="ECO:0000313" key="2">
    <source>
        <dbReference type="Proteomes" id="UP000789525"/>
    </source>
</evidence>
<sequence length="88" mass="9788">MSACFEQIVIITPEFDHPSFPAFLAKPERGGPGLILITENLDITQEVEQEAIILSQEGYIVLVPDLSEISPDDQEEVVFAYGMVNHLE</sequence>
<dbReference type="Proteomes" id="UP000789525">
    <property type="component" value="Unassembled WGS sequence"/>
</dbReference>
<keyword evidence="2" id="KW-1185">Reference proteome</keyword>
<evidence type="ECO:0000313" key="1">
    <source>
        <dbReference type="EMBL" id="CAG8655770.1"/>
    </source>
</evidence>
<feature type="non-terminal residue" evidence="1">
    <location>
        <position position="88"/>
    </location>
</feature>
<proteinExistence type="predicted"/>
<organism evidence="1 2">
    <name type="scientific">Acaulospora colombiana</name>
    <dbReference type="NCBI Taxonomy" id="27376"/>
    <lineage>
        <taxon>Eukaryota</taxon>
        <taxon>Fungi</taxon>
        <taxon>Fungi incertae sedis</taxon>
        <taxon>Mucoromycota</taxon>
        <taxon>Glomeromycotina</taxon>
        <taxon>Glomeromycetes</taxon>
        <taxon>Diversisporales</taxon>
        <taxon>Acaulosporaceae</taxon>
        <taxon>Acaulospora</taxon>
    </lineage>
</organism>
<dbReference type="EMBL" id="CAJVPT010021606">
    <property type="protein sequence ID" value="CAG8655770.1"/>
    <property type="molecule type" value="Genomic_DNA"/>
</dbReference>
<protein>
    <submittedName>
        <fullName evidence="1">16515_t:CDS:1</fullName>
    </submittedName>
</protein>